<organism evidence="1 2">
    <name type="scientific">Listeria phage vB_Liva_VAfA18</name>
    <dbReference type="NCBI Taxonomy" id="2712945"/>
    <lineage>
        <taxon>Viruses</taxon>
        <taxon>Duplodnaviria</taxon>
        <taxon>Heunggongvirae</taxon>
        <taxon>Uroviricota</taxon>
        <taxon>Caudoviricetes</taxon>
        <taxon>Herelleviridae</taxon>
        <taxon>Jasinskavirinae</taxon>
        <taxon>Pecentumvirus</taxon>
        <taxon>Pecentumvirus list36</taxon>
    </lineage>
</organism>
<reference evidence="1" key="1">
    <citation type="submission" date="2020-01" db="EMBL/GenBank/DDBJ databases">
        <title>Comparative genomic and phylogenetic analyses of the P100virus genus of Listeria bacteriophages and report of two new members.</title>
        <authorList>
            <person name="Blanco Fernandez M.D."/>
            <person name="Barrios M.E."/>
            <person name="Mbayed V.A."/>
            <person name="Klumpp J."/>
        </authorList>
    </citation>
    <scope>NUCLEOTIDE SEQUENCE</scope>
</reference>
<gene>
    <name evidence="1" type="ORF">vBLivaVAfA18_155</name>
</gene>
<proteinExistence type="predicted"/>
<protein>
    <submittedName>
        <fullName evidence="1">Putative recombination protein</fullName>
    </submittedName>
</protein>
<name>A0A858EBJ2_9CAUD</name>
<dbReference type="Proteomes" id="UP000609966">
    <property type="component" value="Segment"/>
</dbReference>
<dbReference type="EMBL" id="MN939540">
    <property type="protein sequence ID" value="QIG61079.1"/>
    <property type="molecule type" value="Genomic_DNA"/>
</dbReference>
<accession>A0A858EBJ2</accession>
<evidence type="ECO:0000313" key="2">
    <source>
        <dbReference type="Proteomes" id="UP000609966"/>
    </source>
</evidence>
<evidence type="ECO:0000313" key="1">
    <source>
        <dbReference type="EMBL" id="QIG61079.1"/>
    </source>
</evidence>
<sequence length="160" mass="18802">MCLDIHVDSLEFSQLRIIDGNGQVTELDLEKELRVNEYSMQEEFLNQAPKYIYWASILEKVRMYQESASLALEVVGAQMNEKAREYYKTVDTKPTKDQVEAYILQQEEYQVAYKQLLTYNHLVKQLQYVVKAFEQRKDMLIQYGADLRKNKDNGISPNFG</sequence>